<dbReference type="Proteomes" id="UP000006810">
    <property type="component" value="Chromosome"/>
</dbReference>
<evidence type="ECO:0000313" key="2">
    <source>
        <dbReference type="Proteomes" id="UP000006810"/>
    </source>
</evidence>
<proteinExistence type="predicted"/>
<reference evidence="1 2" key="1">
    <citation type="journal article" date="2009" name="Curr. Microbiol.">
        <title>Molecular cloning and expression of a novel cholinephosphotransferase involved in glycoglycerophospholipid biosynthesis of Mycoplasma fermentans.</title>
        <authorList>
            <person name="Ishida N."/>
            <person name="Irikura D."/>
            <person name="Matsuda K."/>
            <person name="Sato S."/>
            <person name="Asano K."/>
        </authorList>
    </citation>
    <scope>NUCLEOTIDE SEQUENCE [LARGE SCALE GENOMIC DNA]</scope>
    <source>
        <strain evidence="2">ATCC 19989 / NBRC 14854 / NCTC 10117 / PG18</strain>
    </source>
</reference>
<dbReference type="HOGENOM" id="CLU_2881036_0_0_14"/>
<name>C4XFL8_MYCFP</name>
<keyword evidence="2" id="KW-1185">Reference proteome</keyword>
<dbReference type="KEGG" id="mfp:MBIO_0675"/>
<dbReference type="EMBL" id="AP009608">
    <property type="protein sequence ID" value="BAH69940.1"/>
    <property type="molecule type" value="Genomic_DNA"/>
</dbReference>
<accession>C4XFL8</accession>
<protein>
    <submittedName>
        <fullName evidence="1">Uncharacterized protein</fullName>
    </submittedName>
</protein>
<dbReference type="AlphaFoldDB" id="C4XFL8"/>
<evidence type="ECO:0000313" key="1">
    <source>
        <dbReference type="EMBL" id="BAH69940.1"/>
    </source>
</evidence>
<sequence length="63" mass="7242">MKSLFIGSFCFELIFNLTNNKIIKIASQIKIILYLADNKAIKDKYVNEVAIEKLNLNLIIILI</sequence>
<organism evidence="1 2">
    <name type="scientific">Mycoplasmopsis fermentans (strain ATCC 19989 / NBRC 14854 / NCTC 10117 / PG18)</name>
    <name type="common">Mycoplasma fermentans</name>
    <dbReference type="NCBI Taxonomy" id="496833"/>
    <lineage>
        <taxon>Bacteria</taxon>
        <taxon>Bacillati</taxon>
        <taxon>Mycoplasmatota</taxon>
        <taxon>Mycoplasmoidales</taxon>
        <taxon>Metamycoplasmataceae</taxon>
        <taxon>Mycoplasmopsis</taxon>
    </lineage>
</organism>
<gene>
    <name evidence="1" type="ordered locus">MBIO_0675</name>
</gene>